<dbReference type="PROSITE" id="PS00108">
    <property type="entry name" value="PROTEIN_KINASE_ST"/>
    <property type="match status" value="1"/>
</dbReference>
<keyword evidence="3 8" id="KW-0418">Kinase</keyword>
<keyword evidence="9" id="KW-1185">Reference proteome</keyword>
<dbReference type="SMART" id="SM00220">
    <property type="entry name" value="S_TKc"/>
    <property type="match status" value="1"/>
</dbReference>
<protein>
    <submittedName>
        <fullName evidence="8">Serine/threonine-protein kinase PknA</fullName>
        <ecNumber evidence="8">2.7.11.1</ecNumber>
    </submittedName>
</protein>
<dbReference type="InterPro" id="IPR041664">
    <property type="entry name" value="AAA_16"/>
</dbReference>
<dbReference type="SUPFAM" id="SSF52540">
    <property type="entry name" value="P-loop containing nucleoside triphosphate hydrolases"/>
    <property type="match status" value="1"/>
</dbReference>
<keyword evidence="4 5" id="KW-0067">ATP-binding</keyword>
<dbReference type="SUPFAM" id="SSF56112">
    <property type="entry name" value="Protein kinase-like (PK-like)"/>
    <property type="match status" value="1"/>
</dbReference>
<keyword evidence="2 5" id="KW-0547">Nucleotide-binding</keyword>
<feature type="compositionally biased region" description="Polar residues" evidence="6">
    <location>
        <begin position="258"/>
        <end position="268"/>
    </location>
</feature>
<dbReference type="RefSeq" id="WP_145172526.1">
    <property type="nucleotide sequence ID" value="NZ_CP036525.1"/>
</dbReference>
<accession>A0A517NG24</accession>
<proteinExistence type="predicted"/>
<dbReference type="InterPro" id="IPR000719">
    <property type="entry name" value="Prot_kinase_dom"/>
</dbReference>
<dbReference type="CDD" id="cd14014">
    <property type="entry name" value="STKc_PknB_like"/>
    <property type="match status" value="1"/>
</dbReference>
<dbReference type="EC" id="2.7.11.1" evidence="8"/>
<feature type="compositionally biased region" description="Low complexity" evidence="6">
    <location>
        <begin position="288"/>
        <end position="304"/>
    </location>
</feature>
<dbReference type="OrthoDB" id="5476445at2"/>
<dbReference type="PROSITE" id="PS50011">
    <property type="entry name" value="PROTEIN_KINASE_DOM"/>
    <property type="match status" value="1"/>
</dbReference>
<dbReference type="InterPro" id="IPR017441">
    <property type="entry name" value="Protein_kinase_ATP_BS"/>
</dbReference>
<dbReference type="GO" id="GO:0004674">
    <property type="term" value="F:protein serine/threonine kinase activity"/>
    <property type="evidence" value="ECO:0007669"/>
    <property type="project" value="UniProtKB-EC"/>
</dbReference>
<evidence type="ECO:0000256" key="4">
    <source>
        <dbReference type="ARBA" id="ARBA00022840"/>
    </source>
</evidence>
<evidence type="ECO:0000259" key="7">
    <source>
        <dbReference type="PROSITE" id="PS50011"/>
    </source>
</evidence>
<feature type="compositionally biased region" description="Basic and acidic residues" evidence="6">
    <location>
        <begin position="245"/>
        <end position="255"/>
    </location>
</feature>
<evidence type="ECO:0000256" key="5">
    <source>
        <dbReference type="PROSITE-ProRule" id="PRU10141"/>
    </source>
</evidence>
<feature type="compositionally biased region" description="Polar residues" evidence="6">
    <location>
        <begin position="960"/>
        <end position="973"/>
    </location>
</feature>
<dbReference type="InterPro" id="IPR011009">
    <property type="entry name" value="Kinase-like_dom_sf"/>
</dbReference>
<name>A0A517NG24_9BACT</name>
<evidence type="ECO:0000256" key="1">
    <source>
        <dbReference type="ARBA" id="ARBA00022679"/>
    </source>
</evidence>
<sequence>MPDFFQRDDETPLKRQADRETHGDSHRAAPPWKEGDRLGGFVLERLLGSGSSGFVYRVLEIDTGARFALKVLRQGDPNNLLRNRLGFRRMMQIDHPNLVRVDRIYKLGIHTALAMEEVDGVTFVQAIRQLKALPREEAFARLLDLMRDFAAGLSVMHAAGFVHRDIKPQNLMVDSAGRGRVIDYGLVDVFEFDQGSAEIGSFILGTPHYLAPEVIYRQSYLPAGDIFALGIVMLESLQAIASGTRAHEDAPHADGNHAANSDIQNDRGASNRDSNDPSSNTPRDESSQQRPSQQRPSQRGNSQNGDQGVPPIGESLPERDPGTPGLKRNEASRIDAELILHALDNLNEHVPEVISDTCRQMLDRQPSERPTAMRLARLGLPPKVSLPAYGHQPLIGRDETLSDVVQWVDSIFAGGVSRIHITGPSGIGKTRFLDEVIAYIESKNWGQVFRGRCRQREDSALQAFEQICDAIANRYMCGDRDRIQLDSVSYGLLAGIFPVLGTMMESRLDLPPLRCESPRRASLQAVIRMSHQLQAVGPLFIVIDDAQWADRDSLNVLDRLQTSTSEVGMGVITISREPVDLQSVIADKSITLGPIDQSHSMDCLRRSAQRWAIPITEQALSDLADAASGSPLRLLELANEFRPGGAFSELDFDTDPDCSVTEMASINQLWRSRCERLSDDAKQVLLYVVTAGGRVSMAQLGELTGQHDDVDAAVTELARLRLIIDDATGGECISIFHDRFAEQVISSLGDASIRGANEAWASLLVRMDNPESLAARIAGHWFAAGHPGRAISHAILAAEDAERRIAKSEAARWHSLVIDHVTGNEKTHHIRQAARCYHEADILGEAARYYQLLADFVEPHEQFECRLAATTLLVRCGRFARVREQLGELAVTLGLPRPKSAWRAKLSLIYQMMRAKMQQGTLAESLLAMDPASLDLATNPPTPPKSTSQTTTAKLKKPDSNQPDSGSIDSGQLDSRRISAGNGNPKSGIAGLPTMGPAYSPSDSEKHRRQQQRFELCAALVRPISMFDTLYATELSFAAANLARRMGNFQQRMHVAVGEAVMECYDKTPRRGECLGTLLRLLPLATRSKDPMVMGDVWAGLTFTHFLSCRWDQTQQPLSSSVDNYQKLDSPRGFEIAHIRWVQLWSNWHLGQWSEMQLLSEVMFDEAIQQRDLLQQQITIGGLGGNTWLAQDRSERLSHLREKASDPQEMGSGGILYFLADLSEVNQVLYEGRWQQAWEMYESCQQRNFPMPCGRLQVFRISCDSTGALIALHCRSQDPSIQWTNRIVKRIATLRSEQLRYSRVLANFYDGLLCWQQANEDSDPQQLSQAVDYLTQAQNEAAEAHLRPIQLAAADKLAEIETGNSLHLLADRMREQGVVAPEKLRRLYTLDE</sequence>
<dbReference type="Pfam" id="PF00069">
    <property type="entry name" value="Pkinase"/>
    <property type="match status" value="1"/>
</dbReference>
<dbReference type="PROSITE" id="PS00107">
    <property type="entry name" value="PROTEIN_KINASE_ATP"/>
    <property type="match status" value="1"/>
</dbReference>
<feature type="domain" description="Protein kinase" evidence="7">
    <location>
        <begin position="41"/>
        <end position="395"/>
    </location>
</feature>
<dbReference type="Proteomes" id="UP000318538">
    <property type="component" value="Chromosome"/>
</dbReference>
<feature type="region of interest" description="Disordered" evidence="6">
    <location>
        <begin position="1"/>
        <end position="33"/>
    </location>
</feature>
<feature type="region of interest" description="Disordered" evidence="6">
    <location>
        <begin position="933"/>
        <end position="1010"/>
    </location>
</feature>
<feature type="binding site" evidence="5">
    <location>
        <position position="70"/>
    </location>
    <ligand>
        <name>ATP</name>
        <dbReference type="ChEBI" id="CHEBI:30616"/>
    </ligand>
</feature>
<feature type="region of interest" description="Disordered" evidence="6">
    <location>
        <begin position="245"/>
        <end position="328"/>
    </location>
</feature>
<dbReference type="PANTHER" id="PTHR43289:SF34">
    <property type="entry name" value="SERINE_THREONINE-PROTEIN KINASE YBDM-RELATED"/>
    <property type="match status" value="1"/>
</dbReference>
<evidence type="ECO:0000256" key="3">
    <source>
        <dbReference type="ARBA" id="ARBA00022777"/>
    </source>
</evidence>
<dbReference type="EMBL" id="CP036525">
    <property type="protein sequence ID" value="QDT06082.1"/>
    <property type="molecule type" value="Genomic_DNA"/>
</dbReference>
<evidence type="ECO:0000313" key="8">
    <source>
        <dbReference type="EMBL" id="QDT06082.1"/>
    </source>
</evidence>
<dbReference type="GO" id="GO:0005524">
    <property type="term" value="F:ATP binding"/>
    <property type="evidence" value="ECO:0007669"/>
    <property type="project" value="UniProtKB-UniRule"/>
</dbReference>
<dbReference type="Gene3D" id="3.40.50.300">
    <property type="entry name" value="P-loop containing nucleotide triphosphate hydrolases"/>
    <property type="match status" value="1"/>
</dbReference>
<organism evidence="8 9">
    <name type="scientific">Rubripirellula lacrimiformis</name>
    <dbReference type="NCBI Taxonomy" id="1930273"/>
    <lineage>
        <taxon>Bacteria</taxon>
        <taxon>Pseudomonadati</taxon>
        <taxon>Planctomycetota</taxon>
        <taxon>Planctomycetia</taxon>
        <taxon>Pirellulales</taxon>
        <taxon>Pirellulaceae</taxon>
        <taxon>Rubripirellula</taxon>
    </lineage>
</organism>
<dbReference type="Gene3D" id="1.10.510.10">
    <property type="entry name" value="Transferase(Phosphotransferase) domain 1"/>
    <property type="match status" value="1"/>
</dbReference>
<dbReference type="InterPro" id="IPR027417">
    <property type="entry name" value="P-loop_NTPase"/>
</dbReference>
<evidence type="ECO:0000256" key="2">
    <source>
        <dbReference type="ARBA" id="ARBA00022741"/>
    </source>
</evidence>
<gene>
    <name evidence="8" type="primary">pknA_3</name>
    <name evidence="8" type="ORF">K227x_44890</name>
</gene>
<keyword evidence="1 8" id="KW-0808">Transferase</keyword>
<evidence type="ECO:0000256" key="6">
    <source>
        <dbReference type="SAM" id="MobiDB-lite"/>
    </source>
</evidence>
<dbReference type="KEGG" id="rlc:K227x_44890"/>
<evidence type="ECO:0000313" key="9">
    <source>
        <dbReference type="Proteomes" id="UP000318538"/>
    </source>
</evidence>
<dbReference type="Pfam" id="PF13191">
    <property type="entry name" value="AAA_16"/>
    <property type="match status" value="1"/>
</dbReference>
<dbReference type="PANTHER" id="PTHR43289">
    <property type="entry name" value="MITOGEN-ACTIVATED PROTEIN KINASE KINASE KINASE 20-RELATED"/>
    <property type="match status" value="1"/>
</dbReference>
<reference evidence="8 9" key="1">
    <citation type="submission" date="2019-02" db="EMBL/GenBank/DDBJ databases">
        <title>Deep-cultivation of Planctomycetes and their phenomic and genomic characterization uncovers novel biology.</title>
        <authorList>
            <person name="Wiegand S."/>
            <person name="Jogler M."/>
            <person name="Boedeker C."/>
            <person name="Pinto D."/>
            <person name="Vollmers J."/>
            <person name="Rivas-Marin E."/>
            <person name="Kohn T."/>
            <person name="Peeters S.H."/>
            <person name="Heuer A."/>
            <person name="Rast P."/>
            <person name="Oberbeckmann S."/>
            <person name="Bunk B."/>
            <person name="Jeske O."/>
            <person name="Meyerdierks A."/>
            <person name="Storesund J.E."/>
            <person name="Kallscheuer N."/>
            <person name="Luecker S."/>
            <person name="Lage O.M."/>
            <person name="Pohl T."/>
            <person name="Merkel B.J."/>
            <person name="Hornburger P."/>
            <person name="Mueller R.-W."/>
            <person name="Bruemmer F."/>
            <person name="Labrenz M."/>
            <person name="Spormann A.M."/>
            <person name="Op den Camp H."/>
            <person name="Overmann J."/>
            <person name="Amann R."/>
            <person name="Jetten M.S.M."/>
            <person name="Mascher T."/>
            <person name="Medema M.H."/>
            <person name="Devos D.P."/>
            <person name="Kaster A.-K."/>
            <person name="Ovreas L."/>
            <person name="Rohde M."/>
            <person name="Galperin M.Y."/>
            <person name="Jogler C."/>
        </authorList>
    </citation>
    <scope>NUCLEOTIDE SEQUENCE [LARGE SCALE GENOMIC DNA]</scope>
    <source>
        <strain evidence="8 9">K22_7</strain>
    </source>
</reference>
<dbReference type="InterPro" id="IPR008271">
    <property type="entry name" value="Ser/Thr_kinase_AS"/>
</dbReference>
<feature type="compositionally biased region" description="Basic and acidic residues" evidence="6">
    <location>
        <begin position="316"/>
        <end position="328"/>
    </location>
</feature>